<feature type="transmembrane region" description="Helical" evidence="1">
    <location>
        <begin position="26"/>
        <end position="51"/>
    </location>
</feature>
<reference evidence="2" key="2">
    <citation type="journal article" date="2023" name="Microbiol Resour">
        <title>Decontamination and Annotation of the Draft Genome Sequence of the Oomycete Lagenidium giganteum ARSEF 373.</title>
        <authorList>
            <person name="Morgan W.R."/>
            <person name="Tartar A."/>
        </authorList>
    </citation>
    <scope>NUCLEOTIDE SEQUENCE</scope>
    <source>
        <strain evidence="2">ARSEF 373</strain>
    </source>
</reference>
<name>A0AAV2Z0C1_9STRA</name>
<dbReference type="NCBIfam" id="TIGR01571">
    <property type="entry name" value="A_thal_Cys_rich"/>
    <property type="match status" value="1"/>
</dbReference>
<protein>
    <submittedName>
        <fullName evidence="2">Uncharacterized protein</fullName>
    </submittedName>
</protein>
<comment type="caution">
    <text evidence="2">The sequence shown here is derived from an EMBL/GenBank/DDBJ whole genome shotgun (WGS) entry which is preliminary data.</text>
</comment>
<evidence type="ECO:0000256" key="1">
    <source>
        <dbReference type="SAM" id="Phobius"/>
    </source>
</evidence>
<keyword evidence="3" id="KW-1185">Reference proteome</keyword>
<proteinExistence type="predicted"/>
<keyword evidence="1" id="KW-1133">Transmembrane helix</keyword>
<keyword evidence="1" id="KW-0472">Membrane</keyword>
<dbReference type="AlphaFoldDB" id="A0AAV2Z0C1"/>
<dbReference type="InterPro" id="IPR006461">
    <property type="entry name" value="PLAC_motif_containing"/>
</dbReference>
<dbReference type="Proteomes" id="UP001146120">
    <property type="component" value="Unassembled WGS sequence"/>
</dbReference>
<dbReference type="Pfam" id="PF04749">
    <property type="entry name" value="PLAC8"/>
    <property type="match status" value="1"/>
</dbReference>
<keyword evidence="1" id="KW-0812">Transmembrane</keyword>
<dbReference type="PANTHER" id="PTHR15907">
    <property type="entry name" value="DUF614 FAMILY PROTEIN-RELATED"/>
    <property type="match status" value="1"/>
</dbReference>
<dbReference type="EMBL" id="DAKRPA010000096">
    <property type="protein sequence ID" value="DAZ98832.1"/>
    <property type="molecule type" value="Genomic_DNA"/>
</dbReference>
<evidence type="ECO:0000313" key="2">
    <source>
        <dbReference type="EMBL" id="DAZ98832.1"/>
    </source>
</evidence>
<organism evidence="2 3">
    <name type="scientific">Lagenidium giganteum</name>
    <dbReference type="NCBI Taxonomy" id="4803"/>
    <lineage>
        <taxon>Eukaryota</taxon>
        <taxon>Sar</taxon>
        <taxon>Stramenopiles</taxon>
        <taxon>Oomycota</taxon>
        <taxon>Peronosporomycetes</taxon>
        <taxon>Pythiales</taxon>
        <taxon>Pythiaceae</taxon>
    </lineage>
</organism>
<accession>A0AAV2Z0C1</accession>
<sequence>MVTFCPWVSFAQVTSRMGIAPYSKTLLLFLGLYIVLIILEILSPHSIIFTVQLRGRVRQRFEIPGSQCEDLLLSWCCGCCVMAQMATHVKSYQPGNCNFGPVDSLPPYNPGACMPAVPLRGSCLSFEL</sequence>
<evidence type="ECO:0000313" key="3">
    <source>
        <dbReference type="Proteomes" id="UP001146120"/>
    </source>
</evidence>
<gene>
    <name evidence="2" type="ORF">N0F65_000988</name>
</gene>
<reference evidence="2" key="1">
    <citation type="submission" date="2022-11" db="EMBL/GenBank/DDBJ databases">
        <authorList>
            <person name="Morgan W.R."/>
            <person name="Tartar A."/>
        </authorList>
    </citation>
    <scope>NUCLEOTIDE SEQUENCE</scope>
    <source>
        <strain evidence="2">ARSEF 373</strain>
    </source>
</reference>